<feature type="transmembrane region" description="Helical" evidence="1">
    <location>
        <begin position="63"/>
        <end position="84"/>
    </location>
</feature>
<dbReference type="OrthoDB" id="1954015at2"/>
<evidence type="ECO:0000313" key="3">
    <source>
        <dbReference type="Proteomes" id="UP000199568"/>
    </source>
</evidence>
<evidence type="ECO:0000313" key="2">
    <source>
        <dbReference type="EMBL" id="SET64294.1"/>
    </source>
</evidence>
<protein>
    <submittedName>
        <fullName evidence="2">Uncharacterized protein</fullName>
    </submittedName>
</protein>
<dbReference type="EMBL" id="FOHU01000017">
    <property type="protein sequence ID" value="SET64294.1"/>
    <property type="molecule type" value="Genomic_DNA"/>
</dbReference>
<gene>
    <name evidence="2" type="ORF">SAMN05660297_03020</name>
</gene>
<reference evidence="2 3" key="1">
    <citation type="submission" date="2016-10" db="EMBL/GenBank/DDBJ databases">
        <authorList>
            <person name="de Groot N.N."/>
        </authorList>
    </citation>
    <scope>NUCLEOTIDE SEQUENCE [LARGE SCALE GENOMIC DNA]</scope>
    <source>
        <strain evidence="2 3">DSM 18979</strain>
    </source>
</reference>
<dbReference type="Proteomes" id="UP000199568">
    <property type="component" value="Unassembled WGS sequence"/>
</dbReference>
<proteinExistence type="predicted"/>
<dbReference type="AlphaFoldDB" id="A0A1I0G148"/>
<feature type="transmembrane region" description="Helical" evidence="1">
    <location>
        <begin position="37"/>
        <end position="57"/>
    </location>
</feature>
<dbReference type="RefSeq" id="WP_090445949.1">
    <property type="nucleotide sequence ID" value="NZ_FOHU01000017.1"/>
</dbReference>
<name>A0A1I0G148_9FIRM</name>
<keyword evidence="1" id="KW-0812">Transmembrane</keyword>
<evidence type="ECO:0000256" key="1">
    <source>
        <dbReference type="SAM" id="Phobius"/>
    </source>
</evidence>
<feature type="transmembrane region" description="Helical" evidence="1">
    <location>
        <begin position="6"/>
        <end position="25"/>
    </location>
</feature>
<keyword evidence="1" id="KW-1133">Transmembrane helix</keyword>
<feature type="transmembrane region" description="Helical" evidence="1">
    <location>
        <begin position="114"/>
        <end position="136"/>
    </location>
</feature>
<accession>A0A1I0G148</accession>
<organism evidence="2 3">
    <name type="scientific">Natronincola peptidivorans</name>
    <dbReference type="NCBI Taxonomy" id="426128"/>
    <lineage>
        <taxon>Bacteria</taxon>
        <taxon>Bacillati</taxon>
        <taxon>Bacillota</taxon>
        <taxon>Clostridia</taxon>
        <taxon>Peptostreptococcales</taxon>
        <taxon>Natronincolaceae</taxon>
        <taxon>Natronincola</taxon>
    </lineage>
</organism>
<sequence>MENKITMTMVLSILTVVAGMILNFQEFLMGSPATIKNLIVTLAYIIIWIFILVISIQSKNHRVIKYLSILWILTSFVSIVTAYVNITGASAYWVIPLAILLLGQWYGIHFFVTSFLTSSIIVASISLVMSMIYIIMIRRTK</sequence>
<keyword evidence="1" id="KW-0472">Membrane</keyword>
<keyword evidence="3" id="KW-1185">Reference proteome</keyword>